<dbReference type="PROSITE" id="PS00397">
    <property type="entry name" value="RECOMBINASES_1"/>
    <property type="match status" value="1"/>
</dbReference>
<dbReference type="InterPro" id="IPR036162">
    <property type="entry name" value="Resolvase-like_N_sf"/>
</dbReference>
<dbReference type="AlphaFoldDB" id="A0A840AQQ5"/>
<sequence length="189" mass="20584">MKIGYARVSTADQSLGLQQQALEREGAERIFVETASGAQRDRPELAKALAFLRSGDTLIVWKLDRLGRSLRQLIDTVEALNERGVEFRSITENLETGTPGGKLIFHVFGALAEWERSLIKERTMAGLKAAKEAGKVGGRPRALSEADLAAARALLADPAITVKEVADRLGVSQPTLYRYLPAAKDQARA</sequence>
<evidence type="ECO:0000256" key="6">
    <source>
        <dbReference type="PIRSR" id="PIRSR606118-50"/>
    </source>
</evidence>
<dbReference type="Pfam" id="PF00239">
    <property type="entry name" value="Resolvase"/>
    <property type="match status" value="1"/>
</dbReference>
<evidence type="ECO:0000313" key="9">
    <source>
        <dbReference type="EMBL" id="MBB3932599.1"/>
    </source>
</evidence>
<evidence type="ECO:0000313" key="10">
    <source>
        <dbReference type="Proteomes" id="UP000553963"/>
    </source>
</evidence>
<evidence type="ECO:0000256" key="2">
    <source>
        <dbReference type="ARBA" id="ARBA00022908"/>
    </source>
</evidence>
<keyword evidence="4" id="KW-0238">DNA-binding</keyword>
<evidence type="ECO:0000256" key="3">
    <source>
        <dbReference type="ARBA" id="ARBA00023100"/>
    </source>
</evidence>
<dbReference type="FunFam" id="3.40.50.1390:FF:000001">
    <property type="entry name" value="DNA recombinase"/>
    <property type="match status" value="1"/>
</dbReference>
<keyword evidence="3" id="KW-0230">DNA invertase</keyword>
<dbReference type="Gene3D" id="3.40.50.1390">
    <property type="entry name" value="Resolvase, N-terminal catalytic domain"/>
    <property type="match status" value="1"/>
</dbReference>
<name>A0A840AQQ5_9HYPH</name>
<evidence type="ECO:0000256" key="1">
    <source>
        <dbReference type="ARBA" id="ARBA00009913"/>
    </source>
</evidence>
<accession>A0A840AQQ5</accession>
<evidence type="ECO:0000256" key="5">
    <source>
        <dbReference type="ARBA" id="ARBA00023172"/>
    </source>
</evidence>
<dbReference type="PANTHER" id="PTHR30461">
    <property type="entry name" value="DNA-INVERTASE FROM LAMBDOID PROPHAGE"/>
    <property type="match status" value="1"/>
</dbReference>
<keyword evidence="10" id="KW-1185">Reference proteome</keyword>
<gene>
    <name evidence="9" type="ORF">GGR25_003657</name>
</gene>
<comment type="caution">
    <text evidence="9">The sequence shown here is derived from an EMBL/GenBank/DDBJ whole genome shotgun (WGS) entry which is preliminary data.</text>
</comment>
<evidence type="ECO:0000259" key="8">
    <source>
        <dbReference type="PROSITE" id="PS51736"/>
    </source>
</evidence>
<dbReference type="PROSITE" id="PS51736">
    <property type="entry name" value="RECOMBINASES_3"/>
    <property type="match status" value="1"/>
</dbReference>
<evidence type="ECO:0000256" key="7">
    <source>
        <dbReference type="PROSITE-ProRule" id="PRU10137"/>
    </source>
</evidence>
<dbReference type="Gene3D" id="1.10.10.60">
    <property type="entry name" value="Homeodomain-like"/>
    <property type="match status" value="1"/>
</dbReference>
<dbReference type="GO" id="GO:0003677">
    <property type="term" value="F:DNA binding"/>
    <property type="evidence" value="ECO:0007669"/>
    <property type="project" value="UniProtKB-KW"/>
</dbReference>
<dbReference type="InterPro" id="IPR009057">
    <property type="entry name" value="Homeodomain-like_sf"/>
</dbReference>
<dbReference type="SUPFAM" id="SSF53041">
    <property type="entry name" value="Resolvase-like"/>
    <property type="match status" value="1"/>
</dbReference>
<dbReference type="SUPFAM" id="SSF46689">
    <property type="entry name" value="Homeodomain-like"/>
    <property type="match status" value="1"/>
</dbReference>
<protein>
    <submittedName>
        <fullName evidence="9">DNA invertase Pin-like site-specific DNA recombinase</fullName>
    </submittedName>
</protein>
<dbReference type="PANTHER" id="PTHR30461:SF2">
    <property type="entry name" value="SERINE RECOMBINASE PINE-RELATED"/>
    <property type="match status" value="1"/>
</dbReference>
<proteinExistence type="inferred from homology"/>
<dbReference type="Proteomes" id="UP000553963">
    <property type="component" value="Unassembled WGS sequence"/>
</dbReference>
<dbReference type="RefSeq" id="WP_183400209.1">
    <property type="nucleotide sequence ID" value="NZ_JACIDS010000004.1"/>
</dbReference>
<dbReference type="PROSITE" id="PS00398">
    <property type="entry name" value="RECOMBINASES_2"/>
    <property type="match status" value="1"/>
</dbReference>
<dbReference type="EMBL" id="JACIDS010000004">
    <property type="protein sequence ID" value="MBB3932599.1"/>
    <property type="molecule type" value="Genomic_DNA"/>
</dbReference>
<organism evidence="9 10">
    <name type="scientific">Kaistia hirudinis</name>
    <dbReference type="NCBI Taxonomy" id="1293440"/>
    <lineage>
        <taxon>Bacteria</taxon>
        <taxon>Pseudomonadati</taxon>
        <taxon>Pseudomonadota</taxon>
        <taxon>Alphaproteobacteria</taxon>
        <taxon>Hyphomicrobiales</taxon>
        <taxon>Kaistiaceae</taxon>
        <taxon>Kaistia</taxon>
    </lineage>
</organism>
<dbReference type="SMART" id="SM00857">
    <property type="entry name" value="Resolvase"/>
    <property type="match status" value="1"/>
</dbReference>
<evidence type="ECO:0000256" key="4">
    <source>
        <dbReference type="ARBA" id="ARBA00023125"/>
    </source>
</evidence>
<reference evidence="9 10" key="1">
    <citation type="submission" date="2020-08" db="EMBL/GenBank/DDBJ databases">
        <title>Genomic Encyclopedia of Type Strains, Phase IV (KMG-IV): sequencing the most valuable type-strain genomes for metagenomic binning, comparative biology and taxonomic classification.</title>
        <authorList>
            <person name="Goeker M."/>
        </authorList>
    </citation>
    <scope>NUCLEOTIDE SEQUENCE [LARGE SCALE GENOMIC DNA]</scope>
    <source>
        <strain evidence="9 10">DSM 25966</strain>
    </source>
</reference>
<keyword evidence="2" id="KW-0229">DNA integration</keyword>
<dbReference type="Pfam" id="PF02796">
    <property type="entry name" value="HTH_7"/>
    <property type="match status" value="1"/>
</dbReference>
<dbReference type="CDD" id="cd03768">
    <property type="entry name" value="SR_ResInv"/>
    <property type="match status" value="1"/>
</dbReference>
<dbReference type="GO" id="GO:0000150">
    <property type="term" value="F:DNA strand exchange activity"/>
    <property type="evidence" value="ECO:0007669"/>
    <property type="project" value="UniProtKB-KW"/>
</dbReference>
<keyword evidence="5" id="KW-0233">DNA recombination</keyword>
<feature type="active site" description="O-(5'-phospho-DNA)-serine intermediate" evidence="6 7">
    <location>
        <position position="9"/>
    </location>
</feature>
<feature type="domain" description="Resolvase/invertase-type recombinase catalytic" evidence="8">
    <location>
        <begin position="1"/>
        <end position="134"/>
    </location>
</feature>
<dbReference type="InterPro" id="IPR006118">
    <property type="entry name" value="Recombinase_CS"/>
</dbReference>
<dbReference type="InterPro" id="IPR006119">
    <property type="entry name" value="Resolv_N"/>
</dbReference>
<comment type="similarity">
    <text evidence="1">Belongs to the site-specific recombinase resolvase family.</text>
</comment>
<dbReference type="InterPro" id="IPR050639">
    <property type="entry name" value="SSR_resolvase"/>
</dbReference>
<dbReference type="GO" id="GO:0015074">
    <property type="term" value="P:DNA integration"/>
    <property type="evidence" value="ECO:0007669"/>
    <property type="project" value="UniProtKB-KW"/>
</dbReference>
<dbReference type="InterPro" id="IPR006120">
    <property type="entry name" value="Resolvase_HTH_dom"/>
</dbReference>